<reference evidence="1" key="1">
    <citation type="journal article" date="2022" name="bioRxiv">
        <title>Sequencing and chromosome-scale assembly of the giantPleurodeles waltlgenome.</title>
        <authorList>
            <person name="Brown T."/>
            <person name="Elewa A."/>
            <person name="Iarovenko S."/>
            <person name="Subramanian E."/>
            <person name="Araus A.J."/>
            <person name="Petzold A."/>
            <person name="Susuki M."/>
            <person name="Suzuki K.-i.T."/>
            <person name="Hayashi T."/>
            <person name="Toyoda A."/>
            <person name="Oliveira C."/>
            <person name="Osipova E."/>
            <person name="Leigh N.D."/>
            <person name="Simon A."/>
            <person name="Yun M.H."/>
        </authorList>
    </citation>
    <scope>NUCLEOTIDE SEQUENCE</scope>
    <source>
        <strain evidence="1">20211129_DDA</strain>
        <tissue evidence="1">Liver</tissue>
    </source>
</reference>
<dbReference type="EMBL" id="JANPWB010000005">
    <property type="protein sequence ID" value="KAJ1187791.1"/>
    <property type="molecule type" value="Genomic_DNA"/>
</dbReference>
<comment type="caution">
    <text evidence="1">The sequence shown here is derived from an EMBL/GenBank/DDBJ whole genome shotgun (WGS) entry which is preliminary data.</text>
</comment>
<accession>A0AAV7UGU7</accession>
<evidence type="ECO:0000313" key="1">
    <source>
        <dbReference type="EMBL" id="KAJ1187791.1"/>
    </source>
</evidence>
<organism evidence="1 2">
    <name type="scientific">Pleurodeles waltl</name>
    <name type="common">Iberian ribbed newt</name>
    <dbReference type="NCBI Taxonomy" id="8319"/>
    <lineage>
        <taxon>Eukaryota</taxon>
        <taxon>Metazoa</taxon>
        <taxon>Chordata</taxon>
        <taxon>Craniata</taxon>
        <taxon>Vertebrata</taxon>
        <taxon>Euteleostomi</taxon>
        <taxon>Amphibia</taxon>
        <taxon>Batrachia</taxon>
        <taxon>Caudata</taxon>
        <taxon>Salamandroidea</taxon>
        <taxon>Salamandridae</taxon>
        <taxon>Pleurodelinae</taxon>
        <taxon>Pleurodeles</taxon>
    </lineage>
</organism>
<dbReference type="AlphaFoldDB" id="A0AAV7UGU7"/>
<evidence type="ECO:0000313" key="2">
    <source>
        <dbReference type="Proteomes" id="UP001066276"/>
    </source>
</evidence>
<keyword evidence="2" id="KW-1185">Reference proteome</keyword>
<protein>
    <submittedName>
        <fullName evidence="1">Uncharacterized protein</fullName>
    </submittedName>
</protein>
<name>A0AAV7UGU7_PLEWA</name>
<gene>
    <name evidence="1" type="ORF">NDU88_004561</name>
</gene>
<dbReference type="Proteomes" id="UP001066276">
    <property type="component" value="Chromosome 3_1"/>
</dbReference>
<sequence>MELVGESSVELPVGRSVRRGGVRFARRSGASFQQRVAAVGRGMMPVGAVVDAGQVGVLGSGARALKSQGAPHAVVSIVDRVGVSSVGAHAFKRRRTTQKCTRQAPSAIESDTEWMELVLDERTFGGAANMAAPSEDSEFLTVEVARQQLSGRQDRATFSDREVVVIDSDEEGEEGKAAYSEAGRRVGFASAGFRAKGGRMIQWVPRVTSPMLRRVQEWKVDNQSVFRAGEQVEFVDDHGTVLRGTICGAAMEDGRSGKAQVRLAFRQPSQGAYRPGCDSPQVFGGREVFTVNQRLGRPSGLQQVPVGVRAPSGHWDEGRVKPGAVHLTSREAAVRESGSSDPNLGFV</sequence>
<proteinExistence type="predicted"/>